<feature type="repeat" description="WD" evidence="3">
    <location>
        <begin position="95"/>
        <end position="138"/>
    </location>
</feature>
<keyword evidence="6" id="KW-1185">Reference proteome</keyword>
<feature type="region of interest" description="Disordered" evidence="4">
    <location>
        <begin position="642"/>
        <end position="663"/>
    </location>
</feature>
<keyword evidence="2" id="KW-0677">Repeat</keyword>
<dbReference type="InterPro" id="IPR001680">
    <property type="entry name" value="WD40_rpt"/>
</dbReference>
<dbReference type="PANTHER" id="PTHR15574">
    <property type="entry name" value="WD REPEAT DOMAIN-CONTAINING FAMILY"/>
    <property type="match status" value="1"/>
</dbReference>
<proteinExistence type="predicted"/>
<reference evidence="5" key="1">
    <citation type="submission" date="2020-06" db="EMBL/GenBank/DDBJ databases">
        <authorList>
            <consortium name="Wellcome Sanger Institute Data Sharing"/>
        </authorList>
    </citation>
    <scope>NUCLEOTIDE SEQUENCE [LARGE SCALE GENOMIC DNA]</scope>
</reference>
<dbReference type="AlphaFoldDB" id="A0A8C5ET50"/>
<dbReference type="SUPFAM" id="SSF50978">
    <property type="entry name" value="WD40 repeat-like"/>
    <property type="match status" value="1"/>
</dbReference>
<reference evidence="5" key="2">
    <citation type="submission" date="2025-08" db="UniProtKB">
        <authorList>
            <consortium name="Ensembl"/>
        </authorList>
    </citation>
    <scope>IDENTIFICATION</scope>
</reference>
<dbReference type="Gene3D" id="2.130.10.10">
    <property type="entry name" value="YVTN repeat-like/Quinoprotein amine dehydrogenase"/>
    <property type="match status" value="2"/>
</dbReference>
<sequence>MTIQGIRRTMSTVNITRDILHRQIVDKKAAGFQRSYHVTDPFIKRLGLEAELQGHTGCVNCLEWNEKGDLLASGSDDQHAIIWDPFRHKKLTTMHTGHAANIFSVKFLPHSGDRILVTGAADTKVHVHDLTVKETIHMFSDHTNRVKRIATAPMWPNTFWSAAEDGIIRQYDLRENSKHSEVLIDLTEFCGQLVEAKCLAVNPRDNNYLAVGANGPFVRLYDIRMIHNHRKSLSQSTSAAVHTFCERQKPIPDGAGQYYVAGHLPVKLPDYNNRLRVLVATYVTFSPDGTELLVNMGGEQVYLFDLTFKQKPYTFLFSKACQSSTGVMQNGKTTNGVSNGIHLPTSHIRFCGKLSPHLEKIKQQANDAFARQQWTQAIELYCLGIHQASCNSMLYGNRAAAYMKRKWDGDLYDALRDCLKALTLNPGHLKAHFRLARCLFELKYVAEALECLDDFKGKFPEQAHSSACDALDKDIKTALFSKTESDKKSSSVRFQPSIPEDEVVLRERSFDYKHRYCGHCNTTTDIKEANFFGSKGQYIVSGSDDGSFFIWEKETTNLVRILQGDESIVNCLQPHPSYCFLATSGIDPVVRLWNPRPETDSENGRVVEDMEGAAQANQRRMNADPLEVMLLNMGYRITGLRGVGPEASDDEDGSEGQVQCRPS</sequence>
<dbReference type="Pfam" id="PF14559">
    <property type="entry name" value="TPR_19"/>
    <property type="match status" value="1"/>
</dbReference>
<organism evidence="5 6">
    <name type="scientific">Gouania willdenowi</name>
    <name type="common">Blunt-snouted clingfish</name>
    <name type="synonym">Lepadogaster willdenowi</name>
    <dbReference type="NCBI Taxonomy" id="441366"/>
    <lineage>
        <taxon>Eukaryota</taxon>
        <taxon>Metazoa</taxon>
        <taxon>Chordata</taxon>
        <taxon>Craniata</taxon>
        <taxon>Vertebrata</taxon>
        <taxon>Euteleostomi</taxon>
        <taxon>Actinopterygii</taxon>
        <taxon>Neopterygii</taxon>
        <taxon>Teleostei</taxon>
        <taxon>Neoteleostei</taxon>
        <taxon>Acanthomorphata</taxon>
        <taxon>Ovalentaria</taxon>
        <taxon>Blenniimorphae</taxon>
        <taxon>Blenniiformes</taxon>
        <taxon>Gobiesocoidei</taxon>
        <taxon>Gobiesocidae</taxon>
        <taxon>Gobiesocinae</taxon>
        <taxon>Gouania</taxon>
    </lineage>
</organism>
<dbReference type="InterPro" id="IPR036322">
    <property type="entry name" value="WD40_repeat_dom_sf"/>
</dbReference>
<dbReference type="Pfam" id="PF00400">
    <property type="entry name" value="WD40"/>
    <property type="match status" value="4"/>
</dbReference>
<dbReference type="InterPro" id="IPR011990">
    <property type="entry name" value="TPR-like_helical_dom_sf"/>
</dbReference>
<gene>
    <name evidence="5" type="primary">wdtc1</name>
</gene>
<feature type="repeat" description="WD" evidence="3">
    <location>
        <begin position="562"/>
        <end position="594"/>
    </location>
</feature>
<evidence type="ECO:0000256" key="4">
    <source>
        <dbReference type="SAM" id="MobiDB-lite"/>
    </source>
</evidence>
<dbReference type="SMART" id="SM00320">
    <property type="entry name" value="WD40"/>
    <property type="match status" value="6"/>
</dbReference>
<feature type="repeat" description="WD" evidence="3">
    <location>
        <begin position="532"/>
        <end position="561"/>
    </location>
</feature>
<keyword evidence="1 3" id="KW-0853">WD repeat</keyword>
<dbReference type="SUPFAM" id="SSF48452">
    <property type="entry name" value="TPR-like"/>
    <property type="match status" value="1"/>
</dbReference>
<reference evidence="5" key="3">
    <citation type="submission" date="2025-09" db="UniProtKB">
        <authorList>
            <consortium name="Ensembl"/>
        </authorList>
    </citation>
    <scope>IDENTIFICATION</scope>
</reference>
<dbReference type="InterPro" id="IPR015943">
    <property type="entry name" value="WD40/YVTN_repeat-like_dom_sf"/>
</dbReference>
<protein>
    <recommendedName>
        <fullName evidence="7">WD and tetratricopeptide repeats protein 1</fullName>
    </recommendedName>
</protein>
<dbReference type="Gene3D" id="1.25.40.10">
    <property type="entry name" value="Tetratricopeptide repeat domain"/>
    <property type="match status" value="1"/>
</dbReference>
<dbReference type="Proteomes" id="UP000694680">
    <property type="component" value="Chromosome 16"/>
</dbReference>
<evidence type="ECO:0000313" key="6">
    <source>
        <dbReference type="Proteomes" id="UP000694680"/>
    </source>
</evidence>
<dbReference type="GO" id="GO:0005737">
    <property type="term" value="C:cytoplasm"/>
    <property type="evidence" value="ECO:0007669"/>
    <property type="project" value="TreeGrafter"/>
</dbReference>
<dbReference type="GO" id="GO:0045717">
    <property type="term" value="P:negative regulation of fatty acid biosynthetic process"/>
    <property type="evidence" value="ECO:0007669"/>
    <property type="project" value="TreeGrafter"/>
</dbReference>
<evidence type="ECO:0000256" key="3">
    <source>
        <dbReference type="PROSITE-ProRule" id="PRU00221"/>
    </source>
</evidence>
<evidence type="ECO:0000256" key="1">
    <source>
        <dbReference type="ARBA" id="ARBA00022574"/>
    </source>
</evidence>
<dbReference type="PROSITE" id="PS50294">
    <property type="entry name" value="WD_REPEATS_REGION"/>
    <property type="match status" value="1"/>
</dbReference>
<feature type="repeat" description="WD" evidence="3">
    <location>
        <begin position="52"/>
        <end position="84"/>
    </location>
</feature>
<dbReference type="GO" id="GO:0080008">
    <property type="term" value="C:Cul4-RING E3 ubiquitin ligase complex"/>
    <property type="evidence" value="ECO:0007669"/>
    <property type="project" value="TreeGrafter"/>
</dbReference>
<dbReference type="PANTHER" id="PTHR15574:SF40">
    <property type="entry name" value="WD AND TETRATRICOPEPTIDE REPEATS PROTEIN 1"/>
    <property type="match status" value="1"/>
</dbReference>
<accession>A0A8C5ET50</accession>
<evidence type="ECO:0008006" key="7">
    <source>
        <dbReference type="Google" id="ProtNLM"/>
    </source>
</evidence>
<evidence type="ECO:0000313" key="5">
    <source>
        <dbReference type="Ensembl" id="ENSGWIP00000026207.1"/>
    </source>
</evidence>
<dbReference type="PROSITE" id="PS50082">
    <property type="entry name" value="WD_REPEATS_2"/>
    <property type="match status" value="4"/>
</dbReference>
<dbReference type="Ensembl" id="ENSGWIT00000028618.1">
    <property type="protein sequence ID" value="ENSGWIP00000026207.1"/>
    <property type="gene ID" value="ENSGWIG00000013564.1"/>
</dbReference>
<evidence type="ECO:0000256" key="2">
    <source>
        <dbReference type="ARBA" id="ARBA00022737"/>
    </source>
</evidence>
<name>A0A8C5ET50_GOUWI</name>
<dbReference type="InterPro" id="IPR045151">
    <property type="entry name" value="DCAF8"/>
</dbReference>